<dbReference type="GeneID" id="68612368"/>
<feature type="transmembrane region" description="Helical" evidence="1">
    <location>
        <begin position="12"/>
        <end position="30"/>
    </location>
</feature>
<feature type="transmembrane region" description="Helical" evidence="1">
    <location>
        <begin position="67"/>
        <end position="85"/>
    </location>
</feature>
<organism evidence="2 3">
    <name type="scientific">Haladaptatus pallidirubidus</name>
    <dbReference type="NCBI Taxonomy" id="1008152"/>
    <lineage>
        <taxon>Archaea</taxon>
        <taxon>Methanobacteriati</taxon>
        <taxon>Methanobacteriota</taxon>
        <taxon>Stenosarchaea group</taxon>
        <taxon>Halobacteria</taxon>
        <taxon>Halobacteriales</taxon>
        <taxon>Haladaptataceae</taxon>
        <taxon>Haladaptatus</taxon>
    </lineage>
</organism>
<evidence type="ECO:0000256" key="1">
    <source>
        <dbReference type="SAM" id="Phobius"/>
    </source>
</evidence>
<dbReference type="Proteomes" id="UP001501729">
    <property type="component" value="Unassembled WGS sequence"/>
</dbReference>
<dbReference type="AlphaFoldDB" id="A0AAV3UH85"/>
<dbReference type="EMBL" id="BAABKX010000001">
    <property type="protein sequence ID" value="GAA5047344.1"/>
    <property type="molecule type" value="Genomic_DNA"/>
</dbReference>
<protein>
    <recommendedName>
        <fullName evidence="4">SPW repeat-containing protein</fullName>
    </recommendedName>
</protein>
<comment type="caution">
    <text evidence="2">The sequence shown here is derived from an EMBL/GenBank/DDBJ whole genome shotgun (WGS) entry which is preliminary data.</text>
</comment>
<proteinExistence type="predicted"/>
<accession>A0AAV3UH85</accession>
<sequence>MSLPRRLEQVGIVLGSVLMLSLPLSVFTPFTAENPALWQITLLWYVPGLVVGTLIAIDKFPISYQQVWAFGIVSWLATVALWMIFDVQSVTANQSTAIGTWLVALLVGALVAWVNPRIHPRESET</sequence>
<evidence type="ECO:0008006" key="4">
    <source>
        <dbReference type="Google" id="ProtNLM"/>
    </source>
</evidence>
<evidence type="ECO:0000313" key="3">
    <source>
        <dbReference type="Proteomes" id="UP001501729"/>
    </source>
</evidence>
<feature type="transmembrane region" description="Helical" evidence="1">
    <location>
        <begin position="36"/>
        <end position="55"/>
    </location>
</feature>
<keyword evidence="3" id="KW-1185">Reference proteome</keyword>
<gene>
    <name evidence="2" type="ORF">GCM10025751_17750</name>
</gene>
<feature type="transmembrane region" description="Helical" evidence="1">
    <location>
        <begin position="97"/>
        <end position="114"/>
    </location>
</feature>
<name>A0AAV3UH85_9EURY</name>
<keyword evidence="1" id="KW-0472">Membrane</keyword>
<keyword evidence="1" id="KW-0812">Transmembrane</keyword>
<reference evidence="2 3" key="1">
    <citation type="journal article" date="2019" name="Int. J. Syst. Evol. Microbiol.">
        <title>The Global Catalogue of Microorganisms (GCM) 10K type strain sequencing project: providing services to taxonomists for standard genome sequencing and annotation.</title>
        <authorList>
            <consortium name="The Broad Institute Genomics Platform"/>
            <consortium name="The Broad Institute Genome Sequencing Center for Infectious Disease"/>
            <person name="Wu L."/>
            <person name="Ma J."/>
        </authorList>
    </citation>
    <scope>NUCLEOTIDE SEQUENCE [LARGE SCALE GENOMIC DNA]</scope>
    <source>
        <strain evidence="2 3">JCM 17504</strain>
    </source>
</reference>
<keyword evidence="1" id="KW-1133">Transmembrane helix</keyword>
<dbReference type="RefSeq" id="WP_227776538.1">
    <property type="nucleotide sequence ID" value="NZ_BAABKX010000001.1"/>
</dbReference>
<evidence type="ECO:0000313" key="2">
    <source>
        <dbReference type="EMBL" id="GAA5047344.1"/>
    </source>
</evidence>